<dbReference type="Pfam" id="PF17384">
    <property type="entry name" value="DUF150_C"/>
    <property type="match status" value="1"/>
</dbReference>
<dbReference type="CDD" id="cd01734">
    <property type="entry name" value="YlxS_C"/>
    <property type="match status" value="1"/>
</dbReference>
<evidence type="ECO:0000256" key="3">
    <source>
        <dbReference type="HAMAP-Rule" id="MF_01077"/>
    </source>
</evidence>
<dbReference type="GO" id="GO:0006412">
    <property type="term" value="P:translation"/>
    <property type="evidence" value="ECO:0007669"/>
    <property type="project" value="TreeGrafter"/>
</dbReference>
<dbReference type="Pfam" id="PF02576">
    <property type="entry name" value="RimP_N"/>
    <property type="match status" value="1"/>
</dbReference>
<dbReference type="AlphaFoldDB" id="A0A926EZR0"/>
<evidence type="ECO:0000256" key="2">
    <source>
        <dbReference type="ARBA" id="ARBA00022517"/>
    </source>
</evidence>
<dbReference type="Gene3D" id="3.30.300.70">
    <property type="entry name" value="RimP-like superfamily, N-terminal"/>
    <property type="match status" value="1"/>
</dbReference>
<evidence type="ECO:0000313" key="6">
    <source>
        <dbReference type="EMBL" id="MBC8590507.1"/>
    </source>
</evidence>
<dbReference type="InterPro" id="IPR028998">
    <property type="entry name" value="RimP_C"/>
</dbReference>
<comment type="function">
    <text evidence="3">Required for maturation of 30S ribosomal subunits.</text>
</comment>
<name>A0A926EZR0_9FIRM</name>
<dbReference type="SUPFAM" id="SSF75420">
    <property type="entry name" value="YhbC-like, N-terminal domain"/>
    <property type="match status" value="1"/>
</dbReference>
<comment type="similarity">
    <text evidence="3">Belongs to the RimP family.</text>
</comment>
<evidence type="ECO:0000259" key="5">
    <source>
        <dbReference type="Pfam" id="PF17384"/>
    </source>
</evidence>
<dbReference type="PANTHER" id="PTHR33867">
    <property type="entry name" value="RIBOSOME MATURATION FACTOR RIMP"/>
    <property type="match status" value="1"/>
</dbReference>
<comment type="subcellular location">
    <subcellularLocation>
        <location evidence="3">Cytoplasm</location>
    </subcellularLocation>
</comment>
<dbReference type="Proteomes" id="UP000601522">
    <property type="component" value="Unassembled WGS sequence"/>
</dbReference>
<feature type="domain" description="Ribosome maturation factor RimP C-terminal" evidence="5">
    <location>
        <begin position="88"/>
        <end position="153"/>
    </location>
</feature>
<dbReference type="GO" id="GO:0000028">
    <property type="term" value="P:ribosomal small subunit assembly"/>
    <property type="evidence" value="ECO:0007669"/>
    <property type="project" value="TreeGrafter"/>
</dbReference>
<evidence type="ECO:0000313" key="7">
    <source>
        <dbReference type="Proteomes" id="UP000601522"/>
    </source>
</evidence>
<keyword evidence="1 3" id="KW-0963">Cytoplasm</keyword>
<protein>
    <recommendedName>
        <fullName evidence="3">Ribosome maturation factor RimP</fullName>
    </recommendedName>
</protein>
<reference evidence="6 7" key="1">
    <citation type="submission" date="2020-08" db="EMBL/GenBank/DDBJ databases">
        <title>Genome public.</title>
        <authorList>
            <person name="Liu C."/>
            <person name="Sun Q."/>
        </authorList>
    </citation>
    <scope>NUCLEOTIDE SEQUENCE [LARGE SCALE GENOMIC DNA]</scope>
    <source>
        <strain evidence="6 7">NSJ-26</strain>
    </source>
</reference>
<accession>A0A926EZR0</accession>
<dbReference type="GO" id="GO:0005829">
    <property type="term" value="C:cytosol"/>
    <property type="evidence" value="ECO:0007669"/>
    <property type="project" value="TreeGrafter"/>
</dbReference>
<keyword evidence="7" id="KW-1185">Reference proteome</keyword>
<gene>
    <name evidence="3" type="primary">rimP</name>
    <name evidence="6" type="ORF">H8689_05110</name>
</gene>
<keyword evidence="2 3" id="KW-0690">Ribosome biogenesis</keyword>
<sequence>MNRKEILKNVRNISESITKQLGFELVDLEYVKEFGSYFLRVYIDKLGGVTLDDCREVSELLGKKLDEEDLIKVAYYLEVSSPGLDRPLKTDNDLRRNLNKDIEIKLYKALNNKKMYEGMLSDFNEKEVIIIEDDDNQVKIPRDYISIIKLKIVF</sequence>
<dbReference type="Gene3D" id="2.30.30.180">
    <property type="entry name" value="Ribosome maturation factor RimP, C-terminal domain"/>
    <property type="match status" value="1"/>
</dbReference>
<feature type="domain" description="Ribosome maturation factor RimP N-terminal" evidence="4">
    <location>
        <begin position="15"/>
        <end position="85"/>
    </location>
</feature>
<organism evidence="6 7">
    <name type="scientific">Wansuia hejianensis</name>
    <dbReference type="NCBI Taxonomy" id="2763667"/>
    <lineage>
        <taxon>Bacteria</taxon>
        <taxon>Bacillati</taxon>
        <taxon>Bacillota</taxon>
        <taxon>Clostridia</taxon>
        <taxon>Lachnospirales</taxon>
        <taxon>Lachnospiraceae</taxon>
        <taxon>Wansuia</taxon>
    </lineage>
</organism>
<dbReference type="PANTHER" id="PTHR33867:SF1">
    <property type="entry name" value="RIBOSOME MATURATION FACTOR RIMP"/>
    <property type="match status" value="1"/>
</dbReference>
<dbReference type="InterPro" id="IPR036847">
    <property type="entry name" value="RimP_C_sf"/>
</dbReference>
<dbReference type="InterPro" id="IPR028989">
    <property type="entry name" value="RimP_N"/>
</dbReference>
<dbReference type="EMBL" id="JACRTK010000002">
    <property type="protein sequence ID" value="MBC8590507.1"/>
    <property type="molecule type" value="Genomic_DNA"/>
</dbReference>
<dbReference type="InterPro" id="IPR035956">
    <property type="entry name" value="RimP_N_sf"/>
</dbReference>
<dbReference type="HAMAP" id="MF_01077">
    <property type="entry name" value="RimP"/>
    <property type="match status" value="1"/>
</dbReference>
<dbReference type="SUPFAM" id="SSF74942">
    <property type="entry name" value="YhbC-like, C-terminal domain"/>
    <property type="match status" value="1"/>
</dbReference>
<dbReference type="FunFam" id="3.30.300.70:FF:000001">
    <property type="entry name" value="Ribosome maturation factor RimP"/>
    <property type="match status" value="1"/>
</dbReference>
<dbReference type="InterPro" id="IPR003728">
    <property type="entry name" value="Ribosome_maturation_RimP"/>
</dbReference>
<comment type="caution">
    <text evidence="6">The sequence shown here is derived from an EMBL/GenBank/DDBJ whole genome shotgun (WGS) entry which is preliminary data.</text>
</comment>
<evidence type="ECO:0000256" key="1">
    <source>
        <dbReference type="ARBA" id="ARBA00022490"/>
    </source>
</evidence>
<proteinExistence type="inferred from homology"/>
<evidence type="ECO:0000259" key="4">
    <source>
        <dbReference type="Pfam" id="PF02576"/>
    </source>
</evidence>